<accession>A0A0K9Q1T4</accession>
<gene>
    <name evidence="1" type="ORF">ZOSMA_118G00006</name>
</gene>
<evidence type="ECO:0000313" key="1">
    <source>
        <dbReference type="EMBL" id="KMZ75124.1"/>
    </source>
</evidence>
<keyword evidence="2" id="KW-1185">Reference proteome</keyword>
<evidence type="ECO:0000313" key="2">
    <source>
        <dbReference type="Proteomes" id="UP000036987"/>
    </source>
</evidence>
<proteinExistence type="predicted"/>
<sequence>MSGNIVNGCKCGLNCSCEYHNC</sequence>
<reference evidence="2" key="1">
    <citation type="journal article" date="2016" name="Nature">
        <title>The genome of the seagrass Zostera marina reveals angiosperm adaptation to the sea.</title>
        <authorList>
            <person name="Olsen J.L."/>
            <person name="Rouze P."/>
            <person name="Verhelst B."/>
            <person name="Lin Y.-C."/>
            <person name="Bayer T."/>
            <person name="Collen J."/>
            <person name="Dattolo E."/>
            <person name="De Paoli E."/>
            <person name="Dittami S."/>
            <person name="Maumus F."/>
            <person name="Michel G."/>
            <person name="Kersting A."/>
            <person name="Lauritano C."/>
            <person name="Lohaus R."/>
            <person name="Toepel M."/>
            <person name="Tonon T."/>
            <person name="Vanneste K."/>
            <person name="Amirebrahimi M."/>
            <person name="Brakel J."/>
            <person name="Bostroem C."/>
            <person name="Chovatia M."/>
            <person name="Grimwood J."/>
            <person name="Jenkins J.W."/>
            <person name="Jueterbock A."/>
            <person name="Mraz A."/>
            <person name="Stam W.T."/>
            <person name="Tice H."/>
            <person name="Bornberg-Bauer E."/>
            <person name="Green P.J."/>
            <person name="Pearson G.A."/>
            <person name="Procaccini G."/>
            <person name="Duarte C.M."/>
            <person name="Schmutz J."/>
            <person name="Reusch T.B.H."/>
            <person name="Van de Peer Y."/>
        </authorList>
    </citation>
    <scope>NUCLEOTIDE SEQUENCE [LARGE SCALE GENOMIC DNA]</scope>
    <source>
        <strain evidence="2">cv. Finnish</strain>
    </source>
</reference>
<protein>
    <submittedName>
        <fullName evidence="1">Half metallothionein</fullName>
    </submittedName>
</protein>
<name>A0A0K9Q1T4_ZOSMR</name>
<comment type="caution">
    <text evidence="1">The sequence shown here is derived from an EMBL/GenBank/DDBJ whole genome shotgun (WGS) entry which is preliminary data.</text>
</comment>
<dbReference type="AlphaFoldDB" id="A0A0K9Q1T4"/>
<dbReference type="EMBL" id="LFYR01000204">
    <property type="protein sequence ID" value="KMZ75124.1"/>
    <property type="molecule type" value="Genomic_DNA"/>
</dbReference>
<dbReference type="Proteomes" id="UP000036987">
    <property type="component" value="Unassembled WGS sequence"/>
</dbReference>
<organism evidence="1 2">
    <name type="scientific">Zostera marina</name>
    <name type="common">Eelgrass</name>
    <dbReference type="NCBI Taxonomy" id="29655"/>
    <lineage>
        <taxon>Eukaryota</taxon>
        <taxon>Viridiplantae</taxon>
        <taxon>Streptophyta</taxon>
        <taxon>Embryophyta</taxon>
        <taxon>Tracheophyta</taxon>
        <taxon>Spermatophyta</taxon>
        <taxon>Magnoliopsida</taxon>
        <taxon>Liliopsida</taxon>
        <taxon>Zosteraceae</taxon>
        <taxon>Zostera</taxon>
    </lineage>
</organism>